<organism evidence="1 2">
    <name type="scientific">Armillaria ostoyae</name>
    <name type="common">Armillaria root rot fungus</name>
    <dbReference type="NCBI Taxonomy" id="47428"/>
    <lineage>
        <taxon>Eukaryota</taxon>
        <taxon>Fungi</taxon>
        <taxon>Dikarya</taxon>
        <taxon>Basidiomycota</taxon>
        <taxon>Agaricomycotina</taxon>
        <taxon>Agaricomycetes</taxon>
        <taxon>Agaricomycetidae</taxon>
        <taxon>Agaricales</taxon>
        <taxon>Marasmiineae</taxon>
        <taxon>Physalacriaceae</taxon>
        <taxon>Armillaria</taxon>
    </lineage>
</organism>
<dbReference type="AlphaFoldDB" id="A0A284SA62"/>
<keyword evidence="2" id="KW-1185">Reference proteome</keyword>
<evidence type="ECO:0000313" key="2">
    <source>
        <dbReference type="Proteomes" id="UP000219338"/>
    </source>
</evidence>
<proteinExistence type="predicted"/>
<dbReference type="Proteomes" id="UP000219338">
    <property type="component" value="Unassembled WGS sequence"/>
</dbReference>
<protein>
    <recommendedName>
        <fullName evidence="3">Extracellular metalloproteinase</fullName>
    </recommendedName>
</protein>
<evidence type="ECO:0000313" key="1">
    <source>
        <dbReference type="EMBL" id="SJL17894.1"/>
    </source>
</evidence>
<accession>A0A284SA62</accession>
<gene>
    <name evidence="1" type="ORF">ARMOST_21461</name>
</gene>
<reference evidence="2" key="1">
    <citation type="journal article" date="2017" name="Nat. Ecol. Evol.">
        <title>Genome expansion and lineage-specific genetic innovations in the forest pathogenic fungi Armillaria.</title>
        <authorList>
            <person name="Sipos G."/>
            <person name="Prasanna A.N."/>
            <person name="Walter M.C."/>
            <person name="O'Connor E."/>
            <person name="Balint B."/>
            <person name="Krizsan K."/>
            <person name="Kiss B."/>
            <person name="Hess J."/>
            <person name="Varga T."/>
            <person name="Slot J."/>
            <person name="Riley R."/>
            <person name="Boka B."/>
            <person name="Rigling D."/>
            <person name="Barry K."/>
            <person name="Lee J."/>
            <person name="Mihaltcheva S."/>
            <person name="LaButti K."/>
            <person name="Lipzen A."/>
            <person name="Waldron R."/>
            <person name="Moloney N.M."/>
            <person name="Sperisen C."/>
            <person name="Kredics L."/>
            <person name="Vagvoelgyi C."/>
            <person name="Patrignani A."/>
            <person name="Fitzpatrick D."/>
            <person name="Nagy I."/>
            <person name="Doyle S."/>
            <person name="Anderson J.B."/>
            <person name="Grigoriev I.V."/>
            <person name="Gueldener U."/>
            <person name="Muensterkoetter M."/>
            <person name="Nagy L.G."/>
        </authorList>
    </citation>
    <scope>NUCLEOTIDE SEQUENCE [LARGE SCALE GENOMIC DNA]</scope>
    <source>
        <strain evidence="2">C18/9</strain>
    </source>
</reference>
<dbReference type="EMBL" id="FUEG01000050">
    <property type="protein sequence ID" value="SJL17894.1"/>
    <property type="molecule type" value="Genomic_DNA"/>
</dbReference>
<sequence length="276" mass="29992">MPSHNSQKPGATNPRVNSERGSYGLALEEFNVSTVTERRIVRIVGAEAKYSYPSDSHHPNAVIFSVRISSPTFVRMVFSNALSSTACNNDKIIAFSSSFVDTSNITSFAPGIALDGSLIREAEDALLGTYSLTLVVQVKDNHITRGTKQSLMPVDAHSDEILSVTDRAAQPNVRPTSYSLTRELRKETFVDPKDLLSSPSGWGANTQIVPSQSATTSQSSTATFDFDDTVLVPSGGSNFDATRHTALYITNEVHDYAYKYGWTTVSYDSCIDETAA</sequence>
<name>A0A284SA62_ARMOS</name>
<evidence type="ECO:0008006" key="3">
    <source>
        <dbReference type="Google" id="ProtNLM"/>
    </source>
</evidence>